<organism evidence="1">
    <name type="scientific">Arundo donax</name>
    <name type="common">Giant reed</name>
    <name type="synonym">Donax arundinaceus</name>
    <dbReference type="NCBI Taxonomy" id="35708"/>
    <lineage>
        <taxon>Eukaryota</taxon>
        <taxon>Viridiplantae</taxon>
        <taxon>Streptophyta</taxon>
        <taxon>Embryophyta</taxon>
        <taxon>Tracheophyta</taxon>
        <taxon>Spermatophyta</taxon>
        <taxon>Magnoliopsida</taxon>
        <taxon>Liliopsida</taxon>
        <taxon>Poales</taxon>
        <taxon>Poaceae</taxon>
        <taxon>PACMAD clade</taxon>
        <taxon>Arundinoideae</taxon>
        <taxon>Arundineae</taxon>
        <taxon>Arundo</taxon>
    </lineage>
</organism>
<reference evidence="1" key="1">
    <citation type="submission" date="2014-09" db="EMBL/GenBank/DDBJ databases">
        <authorList>
            <person name="Magalhaes I.L.F."/>
            <person name="Oliveira U."/>
            <person name="Santos F.R."/>
            <person name="Vidigal T.H.D.A."/>
            <person name="Brescovit A.D."/>
            <person name="Santos A.J."/>
        </authorList>
    </citation>
    <scope>NUCLEOTIDE SEQUENCE</scope>
    <source>
        <tissue evidence="1">Shoot tissue taken approximately 20 cm above the soil surface</tissue>
    </source>
</reference>
<reference evidence="1" key="2">
    <citation type="journal article" date="2015" name="Data Brief">
        <title>Shoot transcriptome of the giant reed, Arundo donax.</title>
        <authorList>
            <person name="Barrero R.A."/>
            <person name="Guerrero F.D."/>
            <person name="Moolhuijzen P."/>
            <person name="Goolsby J.A."/>
            <person name="Tidwell J."/>
            <person name="Bellgard S.E."/>
            <person name="Bellgard M.I."/>
        </authorList>
    </citation>
    <scope>NUCLEOTIDE SEQUENCE</scope>
    <source>
        <tissue evidence="1">Shoot tissue taken approximately 20 cm above the soil surface</tissue>
    </source>
</reference>
<dbReference type="EMBL" id="GBRH01232607">
    <property type="protein sequence ID" value="JAD65288.1"/>
    <property type="molecule type" value="Transcribed_RNA"/>
</dbReference>
<accession>A0A0A9BSV6</accession>
<name>A0A0A9BSV6_ARUDO</name>
<protein>
    <submittedName>
        <fullName evidence="1">Uncharacterized protein</fullName>
    </submittedName>
</protein>
<evidence type="ECO:0000313" key="1">
    <source>
        <dbReference type="EMBL" id="JAD65288.1"/>
    </source>
</evidence>
<sequence>MDASIQLKIMMCTTVVSTMHGTSCLTQQLSSASSVYAPRHHRPPWHQDQATSSKLLPWTPMEDIMEILSLAMACKGLGRHRRREAYRAIFKHKKI</sequence>
<proteinExistence type="predicted"/>
<dbReference type="AlphaFoldDB" id="A0A0A9BSV6"/>